<accession>A0A8J3B2V3</accession>
<reference evidence="2" key="1">
    <citation type="journal article" date="2014" name="Int. J. Syst. Evol. Microbiol.">
        <title>Complete genome sequence of Corynebacterium casei LMG S-19264T (=DSM 44701T), isolated from a smear-ripened cheese.</title>
        <authorList>
            <consortium name="US DOE Joint Genome Institute (JGI-PGF)"/>
            <person name="Walter F."/>
            <person name="Albersmeier A."/>
            <person name="Kalinowski J."/>
            <person name="Ruckert C."/>
        </authorList>
    </citation>
    <scope>NUCLEOTIDE SEQUENCE</scope>
    <source>
        <strain evidence="2">CCM 7664</strain>
    </source>
</reference>
<gene>
    <name evidence="2" type="ORF">GCM10011430_12570</name>
</gene>
<dbReference type="EMBL" id="BMDP01000002">
    <property type="protein sequence ID" value="GGI54083.1"/>
    <property type="molecule type" value="Genomic_DNA"/>
</dbReference>
<evidence type="ECO:0000313" key="2">
    <source>
        <dbReference type="EMBL" id="GGI54083.1"/>
    </source>
</evidence>
<organism evidence="2 3">
    <name type="scientific">Oxalicibacterium solurbis</name>
    <dbReference type="NCBI Taxonomy" id="69280"/>
    <lineage>
        <taxon>Bacteria</taxon>
        <taxon>Pseudomonadati</taxon>
        <taxon>Pseudomonadota</taxon>
        <taxon>Betaproteobacteria</taxon>
        <taxon>Burkholderiales</taxon>
        <taxon>Oxalobacteraceae</taxon>
        <taxon>Oxalicibacterium</taxon>
    </lineage>
</organism>
<evidence type="ECO:0000313" key="3">
    <source>
        <dbReference type="Proteomes" id="UP000627205"/>
    </source>
</evidence>
<proteinExistence type="predicted"/>
<dbReference type="Proteomes" id="UP000627205">
    <property type="component" value="Unassembled WGS sequence"/>
</dbReference>
<name>A0A8J3B2V3_9BURK</name>
<feature type="compositionally biased region" description="Basic and acidic residues" evidence="1">
    <location>
        <begin position="1"/>
        <end position="31"/>
    </location>
</feature>
<sequence length="66" mass="7366">MVKMEASAKEKPHDACEETMHDKGSAEKKEDAEMDGQQNRAQDVHINRTRTNGCLERKPVSVPGSQ</sequence>
<dbReference type="AlphaFoldDB" id="A0A8J3B2V3"/>
<protein>
    <submittedName>
        <fullName evidence="2">Uncharacterized protein</fullName>
    </submittedName>
</protein>
<feature type="region of interest" description="Disordered" evidence="1">
    <location>
        <begin position="1"/>
        <end position="66"/>
    </location>
</feature>
<reference evidence="2" key="2">
    <citation type="submission" date="2020-09" db="EMBL/GenBank/DDBJ databases">
        <authorList>
            <person name="Sun Q."/>
            <person name="Sedlacek I."/>
        </authorList>
    </citation>
    <scope>NUCLEOTIDE SEQUENCE</scope>
    <source>
        <strain evidence="2">CCM 7664</strain>
    </source>
</reference>
<evidence type="ECO:0000256" key="1">
    <source>
        <dbReference type="SAM" id="MobiDB-lite"/>
    </source>
</evidence>
<keyword evidence="3" id="KW-1185">Reference proteome</keyword>
<dbReference type="RefSeq" id="WP_188420180.1">
    <property type="nucleotide sequence ID" value="NZ_BMDP01000002.1"/>
</dbReference>
<comment type="caution">
    <text evidence="2">The sequence shown here is derived from an EMBL/GenBank/DDBJ whole genome shotgun (WGS) entry which is preliminary data.</text>
</comment>